<feature type="transmembrane region" description="Helical" evidence="15">
    <location>
        <begin position="311"/>
        <end position="340"/>
    </location>
</feature>
<feature type="transmembrane region" description="Helical" evidence="15">
    <location>
        <begin position="107"/>
        <end position="126"/>
    </location>
</feature>
<feature type="transmembrane region" description="Helical" evidence="15">
    <location>
        <begin position="68"/>
        <end position="95"/>
    </location>
</feature>
<dbReference type="EMBL" id="HBIB01026327">
    <property type="protein sequence ID" value="CAE0254762.1"/>
    <property type="molecule type" value="Transcribed_RNA"/>
</dbReference>
<dbReference type="Pfam" id="PF00999">
    <property type="entry name" value="Na_H_Exchanger"/>
    <property type="match status" value="1"/>
</dbReference>
<dbReference type="GO" id="GO:0098719">
    <property type="term" value="P:sodium ion import across plasma membrane"/>
    <property type="evidence" value="ECO:0007669"/>
    <property type="project" value="TreeGrafter"/>
</dbReference>
<feature type="signal peptide" evidence="16">
    <location>
        <begin position="1"/>
        <end position="25"/>
    </location>
</feature>
<evidence type="ECO:0000256" key="7">
    <source>
        <dbReference type="ARBA" id="ARBA00023053"/>
    </source>
</evidence>
<dbReference type="GO" id="GO:0005886">
    <property type="term" value="C:plasma membrane"/>
    <property type="evidence" value="ECO:0007669"/>
    <property type="project" value="TreeGrafter"/>
</dbReference>
<protein>
    <recommendedName>
        <fullName evidence="11">Sodium/hydrogen exchanger 8</fullName>
    </recommendedName>
    <alternativeName>
        <fullName evidence="12">Na(+)/H(+) exchanger 8</fullName>
    </alternativeName>
    <alternativeName>
        <fullName evidence="13">Solute carrier family 9 member 8</fullName>
    </alternativeName>
</protein>
<keyword evidence="2" id="KW-0813">Transport</keyword>
<keyword evidence="8" id="KW-0406">Ion transport</keyword>
<feature type="region of interest" description="Disordered" evidence="14">
    <location>
        <begin position="517"/>
        <end position="540"/>
    </location>
</feature>
<feature type="transmembrane region" description="Helical" evidence="15">
    <location>
        <begin position="138"/>
        <end position="164"/>
    </location>
</feature>
<feature type="chain" id="PRO_5031060645" description="Sodium/hydrogen exchanger 8" evidence="16">
    <location>
        <begin position="26"/>
        <end position="540"/>
    </location>
</feature>
<dbReference type="GO" id="GO:0015385">
    <property type="term" value="F:sodium:proton antiporter activity"/>
    <property type="evidence" value="ECO:0007669"/>
    <property type="project" value="InterPro"/>
</dbReference>
<evidence type="ECO:0000256" key="15">
    <source>
        <dbReference type="SAM" id="Phobius"/>
    </source>
</evidence>
<evidence type="ECO:0000259" key="17">
    <source>
        <dbReference type="Pfam" id="PF00999"/>
    </source>
</evidence>
<feature type="transmembrane region" description="Helical" evidence="15">
    <location>
        <begin position="426"/>
        <end position="446"/>
    </location>
</feature>
<evidence type="ECO:0000256" key="1">
    <source>
        <dbReference type="ARBA" id="ARBA00004653"/>
    </source>
</evidence>
<keyword evidence="3" id="KW-0050">Antiport</keyword>
<keyword evidence="16" id="KW-0732">Signal</keyword>
<dbReference type="InterPro" id="IPR004709">
    <property type="entry name" value="NaH_exchanger"/>
</dbReference>
<feature type="transmembrane region" description="Helical" evidence="15">
    <location>
        <begin position="389"/>
        <end position="414"/>
    </location>
</feature>
<evidence type="ECO:0000256" key="11">
    <source>
        <dbReference type="ARBA" id="ARBA00040570"/>
    </source>
</evidence>
<sequence length="540" mass="58296">MTSFMNAAPITVAVSFLHLLSPCVANKEELKEKSASWRNIMLLALLFICLILTYFIRVGQKNAGRNSCLGVLTFIPESIVSLGIGCLTGLALLLFDRPLLDLVAFDGSVFFVYLLPPIIFESGYSLKKKAFFRNFVSIIVFAVVGTVISTVIVAFFCYIAGLLFSPYVYPLPLLDSFIFGALISAVDPVATLAIFNSLPIDEDLYSLVFGESVLNDAVAVVLFRTLQSLRPVREETVNIVVGGNGSDVGTLEIEAQSSYHASESQSVGLAIANFFLISFGSIAIGCILALFSSLLLKMVKLKDHPSLELPVVLILSYFAYLIAEGLGLSGIMAILANGIITSHYTTAHLSRVGRLSIDNLTHSLAVASETTVFAILGVSLFSTAHHVEVGFLVVATASILAGRAANVFPLSYCLNSRRKKKITKPFRIMLWFSGLRGAIAFALAISDTGDEKALLVTTTFSIVIGSVIIFGGGTRPLVSYLNLSTASPGNDDFELEEQYAPGSFERFDEAFLAPIFGPESDVQPFEPLHEKASDADEEDL</sequence>
<accession>A0A7S3DED1</accession>
<keyword evidence="10" id="KW-0739">Sodium transport</keyword>
<feature type="transmembrane region" description="Helical" evidence="15">
    <location>
        <begin position="360"/>
        <end position="383"/>
    </location>
</feature>
<reference evidence="18" key="1">
    <citation type="submission" date="2021-01" db="EMBL/GenBank/DDBJ databases">
        <authorList>
            <person name="Corre E."/>
            <person name="Pelletier E."/>
            <person name="Niang G."/>
            <person name="Scheremetjew M."/>
            <person name="Finn R."/>
            <person name="Kale V."/>
            <person name="Holt S."/>
            <person name="Cochrane G."/>
            <person name="Meng A."/>
            <person name="Brown T."/>
            <person name="Cohen L."/>
        </authorList>
    </citation>
    <scope>NUCLEOTIDE SEQUENCE</scope>
    <source>
        <strain evidence="18">NIES-2562</strain>
    </source>
</reference>
<dbReference type="Gene3D" id="6.10.140.1330">
    <property type="match status" value="1"/>
</dbReference>
<evidence type="ECO:0000256" key="8">
    <source>
        <dbReference type="ARBA" id="ARBA00023065"/>
    </source>
</evidence>
<dbReference type="GO" id="GO:0000139">
    <property type="term" value="C:Golgi membrane"/>
    <property type="evidence" value="ECO:0007669"/>
    <property type="project" value="UniProtKB-SubCell"/>
</dbReference>
<keyword evidence="7" id="KW-0915">Sodium</keyword>
<proteinExistence type="predicted"/>
<evidence type="ECO:0000256" key="13">
    <source>
        <dbReference type="ARBA" id="ARBA00042692"/>
    </source>
</evidence>
<feature type="transmembrane region" description="Helical" evidence="15">
    <location>
        <begin position="452"/>
        <end position="471"/>
    </location>
</feature>
<keyword evidence="6" id="KW-0333">Golgi apparatus</keyword>
<evidence type="ECO:0000256" key="2">
    <source>
        <dbReference type="ARBA" id="ARBA00022448"/>
    </source>
</evidence>
<dbReference type="GO" id="GO:0015386">
    <property type="term" value="F:potassium:proton antiporter activity"/>
    <property type="evidence" value="ECO:0007669"/>
    <property type="project" value="TreeGrafter"/>
</dbReference>
<dbReference type="PRINTS" id="PR01084">
    <property type="entry name" value="NAHEXCHNGR"/>
</dbReference>
<dbReference type="PANTHER" id="PTHR10110">
    <property type="entry name" value="SODIUM/HYDROGEN EXCHANGER"/>
    <property type="match status" value="1"/>
</dbReference>
<evidence type="ECO:0000256" key="5">
    <source>
        <dbReference type="ARBA" id="ARBA00022989"/>
    </source>
</evidence>
<dbReference type="PANTHER" id="PTHR10110:SF191">
    <property type="entry name" value="SODIUM_HYDROGEN EXCHANGER 8"/>
    <property type="match status" value="1"/>
</dbReference>
<evidence type="ECO:0000313" key="18">
    <source>
        <dbReference type="EMBL" id="CAE0254762.1"/>
    </source>
</evidence>
<keyword evidence="5 15" id="KW-1133">Transmembrane helix</keyword>
<dbReference type="GO" id="GO:0051453">
    <property type="term" value="P:regulation of intracellular pH"/>
    <property type="evidence" value="ECO:0007669"/>
    <property type="project" value="TreeGrafter"/>
</dbReference>
<evidence type="ECO:0000256" key="4">
    <source>
        <dbReference type="ARBA" id="ARBA00022692"/>
    </source>
</evidence>
<feature type="transmembrane region" description="Helical" evidence="15">
    <location>
        <begin position="267"/>
        <end position="291"/>
    </location>
</feature>
<evidence type="ECO:0000256" key="9">
    <source>
        <dbReference type="ARBA" id="ARBA00023136"/>
    </source>
</evidence>
<evidence type="ECO:0000256" key="6">
    <source>
        <dbReference type="ARBA" id="ARBA00023034"/>
    </source>
</evidence>
<evidence type="ECO:0000256" key="10">
    <source>
        <dbReference type="ARBA" id="ARBA00023201"/>
    </source>
</evidence>
<feature type="transmembrane region" description="Helical" evidence="15">
    <location>
        <begin position="35"/>
        <end position="56"/>
    </location>
</feature>
<keyword evidence="9 15" id="KW-0472">Membrane</keyword>
<name>A0A7S3DED1_9EUKA</name>
<dbReference type="InterPro" id="IPR006153">
    <property type="entry name" value="Cation/H_exchanger_TM"/>
</dbReference>
<gene>
    <name evidence="18" type="ORF">PBIL07802_LOCUS17010</name>
</gene>
<organism evidence="18">
    <name type="scientific">Palpitomonas bilix</name>
    <dbReference type="NCBI Taxonomy" id="652834"/>
    <lineage>
        <taxon>Eukaryota</taxon>
        <taxon>Eukaryota incertae sedis</taxon>
    </lineage>
</organism>
<dbReference type="InterPro" id="IPR018422">
    <property type="entry name" value="Cation/H_exchanger_CPA1"/>
</dbReference>
<evidence type="ECO:0000256" key="14">
    <source>
        <dbReference type="SAM" id="MobiDB-lite"/>
    </source>
</evidence>
<feature type="transmembrane region" description="Helical" evidence="15">
    <location>
        <begin position="176"/>
        <end position="195"/>
    </location>
</feature>
<evidence type="ECO:0000256" key="3">
    <source>
        <dbReference type="ARBA" id="ARBA00022449"/>
    </source>
</evidence>
<evidence type="ECO:0000256" key="16">
    <source>
        <dbReference type="SAM" id="SignalP"/>
    </source>
</evidence>
<keyword evidence="4 15" id="KW-0812">Transmembrane</keyword>
<feature type="domain" description="Cation/H+ exchanger transmembrane" evidence="17">
    <location>
        <begin position="73"/>
        <end position="478"/>
    </location>
</feature>
<evidence type="ECO:0000256" key="12">
    <source>
        <dbReference type="ARBA" id="ARBA00042291"/>
    </source>
</evidence>
<comment type="subcellular location">
    <subcellularLocation>
        <location evidence="1">Golgi apparatus membrane</location>
        <topology evidence="1">Multi-pass membrane protein</topology>
    </subcellularLocation>
</comment>
<dbReference type="AlphaFoldDB" id="A0A7S3DED1"/>